<gene>
    <name evidence="8" type="ORF">INT44_007118</name>
</gene>
<evidence type="ECO:0000256" key="7">
    <source>
        <dbReference type="SAM" id="Phobius"/>
    </source>
</evidence>
<comment type="subcellular location">
    <subcellularLocation>
        <location evidence="1">Membrane</location>
        <topology evidence="1">Multi-pass membrane protein</topology>
    </subcellularLocation>
</comment>
<dbReference type="AlphaFoldDB" id="A0A8H7U9N5"/>
<evidence type="ECO:0000256" key="6">
    <source>
        <dbReference type="SAM" id="MobiDB-lite"/>
    </source>
</evidence>
<organism evidence="8 9">
    <name type="scientific">Umbelopsis vinacea</name>
    <dbReference type="NCBI Taxonomy" id="44442"/>
    <lineage>
        <taxon>Eukaryota</taxon>
        <taxon>Fungi</taxon>
        <taxon>Fungi incertae sedis</taxon>
        <taxon>Mucoromycota</taxon>
        <taxon>Mucoromycotina</taxon>
        <taxon>Umbelopsidomycetes</taxon>
        <taxon>Umbelopsidales</taxon>
        <taxon>Umbelopsidaceae</taxon>
        <taxon>Umbelopsis</taxon>
    </lineage>
</organism>
<feature type="transmembrane region" description="Helical" evidence="7">
    <location>
        <begin position="144"/>
        <end position="163"/>
    </location>
</feature>
<dbReference type="Proteomes" id="UP000612746">
    <property type="component" value="Unassembled WGS sequence"/>
</dbReference>
<keyword evidence="2" id="KW-0813">Transport</keyword>
<dbReference type="OrthoDB" id="28755at2759"/>
<proteinExistence type="predicted"/>
<feature type="transmembrane region" description="Helical" evidence="7">
    <location>
        <begin position="607"/>
        <end position="627"/>
    </location>
</feature>
<dbReference type="GO" id="GO:0008506">
    <property type="term" value="F:sucrose:proton symporter activity"/>
    <property type="evidence" value="ECO:0007669"/>
    <property type="project" value="TreeGrafter"/>
</dbReference>
<accession>A0A8H7U9N5</accession>
<dbReference type="Gene3D" id="1.20.1250.20">
    <property type="entry name" value="MFS general substrate transporter like domains"/>
    <property type="match status" value="1"/>
</dbReference>
<dbReference type="PANTHER" id="PTHR19432:SF35">
    <property type="entry name" value="SOLUTE CARRIER FAMILY 45 MEMBER 3 ISOFORM X1"/>
    <property type="match status" value="1"/>
</dbReference>
<evidence type="ECO:0000256" key="5">
    <source>
        <dbReference type="ARBA" id="ARBA00023136"/>
    </source>
</evidence>
<dbReference type="InterPro" id="IPR036259">
    <property type="entry name" value="MFS_trans_sf"/>
</dbReference>
<keyword evidence="5 7" id="KW-0472">Membrane</keyword>
<feature type="transmembrane region" description="Helical" evidence="7">
    <location>
        <begin position="639"/>
        <end position="658"/>
    </location>
</feature>
<dbReference type="GO" id="GO:0005886">
    <property type="term" value="C:plasma membrane"/>
    <property type="evidence" value="ECO:0007669"/>
    <property type="project" value="TreeGrafter"/>
</dbReference>
<dbReference type="SUPFAM" id="SSF103473">
    <property type="entry name" value="MFS general substrate transporter"/>
    <property type="match status" value="1"/>
</dbReference>
<evidence type="ECO:0000313" key="9">
    <source>
        <dbReference type="Proteomes" id="UP000612746"/>
    </source>
</evidence>
<feature type="region of interest" description="Disordered" evidence="6">
    <location>
        <begin position="1"/>
        <end position="52"/>
    </location>
</feature>
<sequence>MSSPGSPGLDNHAEIQDPPPRKSAHFAVESDESDVEPDDISPANPMLNHTGPYRPTATLTPHVAAIRGWNQTWKIVMLTICLAGLQFTWSVEMAYGTPYLLSLGLSKSMMSLVWIAGPLSGLVMQPIVGALSDKCTSRWGRRRPFLVGGSVIVILNLATIGWTRDIVGLVVDRSDETKASAYKHGTIGLAITSIYILDFAINCVQASCRALLVDALPPSQQEDGTAWAGRMVGFGSVAGYFMMTINPESLRGYADLVKFLPFFGNTQLKVLCVVAMIVLVIADAITCYAVQEIPLTKPDKNSRTSPLQTLAAIGHSIWTLPAPVQRVCNVQFFAWMGWFPFLFYSTTWVAEIYSESALQDDGGDPTEDKVGQATRAGSFAFLIYSLVSLGTSLFLPMVISSSYASVDNTPKSLDFNLFGRHYSISSSSIKLSFLTLPRAWTISHFIFCIAMLFTIFANNVAIASVLIGICGVSWSVTMWAPFSLLGEYIAHAEFQQDREADDMQESQLGRLSNTRAMASTISLAAGGAGLGMEGGMYQLVETAQSNRPSDRMELDDLDTARLSVSENPLLRPSMDSDFDLDSLDPVTQTQHQQDIASAGVLLGIHNMYIVLPQFLVTFLSSILFHFIESSSSDQDTNAIGIVLRVGAVMAGVACYFSLRIR</sequence>
<protein>
    <submittedName>
        <fullName evidence="8">Uncharacterized protein</fullName>
    </submittedName>
</protein>
<feature type="transmembrane region" description="Helical" evidence="7">
    <location>
        <begin position="111"/>
        <end position="132"/>
    </location>
</feature>
<dbReference type="Pfam" id="PF13347">
    <property type="entry name" value="MFS_2"/>
    <property type="match status" value="1"/>
</dbReference>
<keyword evidence="4 7" id="KW-1133">Transmembrane helix</keyword>
<evidence type="ECO:0000256" key="3">
    <source>
        <dbReference type="ARBA" id="ARBA00022692"/>
    </source>
</evidence>
<feature type="compositionally biased region" description="Acidic residues" evidence="6">
    <location>
        <begin position="29"/>
        <end position="39"/>
    </location>
</feature>
<dbReference type="EMBL" id="JAEPRA010000018">
    <property type="protein sequence ID" value="KAG2173527.1"/>
    <property type="molecule type" value="Genomic_DNA"/>
</dbReference>
<feature type="transmembrane region" description="Helical" evidence="7">
    <location>
        <begin position="268"/>
        <end position="290"/>
    </location>
</feature>
<name>A0A8H7U9N5_9FUNG</name>
<feature type="transmembrane region" description="Helical" evidence="7">
    <location>
        <begin position="75"/>
        <end position="91"/>
    </location>
</feature>
<feature type="transmembrane region" description="Helical" evidence="7">
    <location>
        <begin position="379"/>
        <end position="399"/>
    </location>
</feature>
<keyword evidence="9" id="KW-1185">Reference proteome</keyword>
<evidence type="ECO:0000256" key="2">
    <source>
        <dbReference type="ARBA" id="ARBA00022448"/>
    </source>
</evidence>
<evidence type="ECO:0000256" key="1">
    <source>
        <dbReference type="ARBA" id="ARBA00004141"/>
    </source>
</evidence>
<reference evidence="8" key="1">
    <citation type="submission" date="2020-12" db="EMBL/GenBank/DDBJ databases">
        <title>Metabolic potential, ecology and presence of endohyphal bacteria is reflected in genomic diversity of Mucoromycotina.</title>
        <authorList>
            <person name="Muszewska A."/>
            <person name="Okrasinska A."/>
            <person name="Steczkiewicz K."/>
            <person name="Drgas O."/>
            <person name="Orlowska M."/>
            <person name="Perlinska-Lenart U."/>
            <person name="Aleksandrzak-Piekarczyk T."/>
            <person name="Szatraj K."/>
            <person name="Zielenkiewicz U."/>
            <person name="Pilsyk S."/>
            <person name="Malc E."/>
            <person name="Mieczkowski P."/>
            <person name="Kruszewska J.S."/>
            <person name="Biernat P."/>
            <person name="Pawlowska J."/>
        </authorList>
    </citation>
    <scope>NUCLEOTIDE SEQUENCE</scope>
    <source>
        <strain evidence="8">WA0000051536</strain>
    </source>
</reference>
<feature type="transmembrane region" description="Helical" evidence="7">
    <location>
        <begin position="442"/>
        <end position="469"/>
    </location>
</feature>
<keyword evidence="3 7" id="KW-0812">Transmembrane</keyword>
<evidence type="ECO:0000256" key="4">
    <source>
        <dbReference type="ARBA" id="ARBA00022989"/>
    </source>
</evidence>
<dbReference type="PANTHER" id="PTHR19432">
    <property type="entry name" value="SUGAR TRANSPORTER"/>
    <property type="match status" value="1"/>
</dbReference>
<evidence type="ECO:0000313" key="8">
    <source>
        <dbReference type="EMBL" id="KAG2173527.1"/>
    </source>
</evidence>
<comment type="caution">
    <text evidence="8">The sequence shown here is derived from an EMBL/GenBank/DDBJ whole genome shotgun (WGS) entry which is preliminary data.</text>
</comment>